<dbReference type="Proteomes" id="UP000287352">
    <property type="component" value="Unassembled WGS sequence"/>
</dbReference>
<keyword evidence="2" id="KW-1185">Reference proteome</keyword>
<gene>
    <name evidence="1" type="ORF">KTT_37440</name>
</gene>
<dbReference type="EMBL" id="BIFR01000001">
    <property type="protein sequence ID" value="GCE13885.1"/>
    <property type="molecule type" value="Genomic_DNA"/>
</dbReference>
<reference evidence="2" key="1">
    <citation type="submission" date="2018-12" db="EMBL/GenBank/DDBJ databases">
        <title>Tengunoibacter tsumagoiensis gen. nov., sp. nov., Dictyobacter kobayashii sp. nov., D. alpinus sp. nov., and D. joshuensis sp. nov. and description of Dictyobacteraceae fam. nov. within the order Ktedonobacterales isolated from Tengu-no-mugimeshi.</title>
        <authorList>
            <person name="Wang C.M."/>
            <person name="Zheng Y."/>
            <person name="Sakai Y."/>
            <person name="Toyoda A."/>
            <person name="Minakuchi Y."/>
            <person name="Abe K."/>
            <person name="Yokota A."/>
            <person name="Yabe S."/>
        </authorList>
    </citation>
    <scope>NUCLEOTIDE SEQUENCE [LARGE SCALE GENOMIC DNA]</scope>
    <source>
        <strain evidence="2">Uno3</strain>
    </source>
</reference>
<comment type="caution">
    <text evidence="1">The sequence shown here is derived from an EMBL/GenBank/DDBJ whole genome shotgun (WGS) entry which is preliminary data.</text>
</comment>
<name>A0A402A4F9_9CHLR</name>
<accession>A0A402A4F9</accession>
<dbReference type="AlphaFoldDB" id="A0A402A4F9"/>
<dbReference type="RefSeq" id="WP_161975593.1">
    <property type="nucleotide sequence ID" value="NZ_BIFR01000001.1"/>
</dbReference>
<evidence type="ECO:0000313" key="2">
    <source>
        <dbReference type="Proteomes" id="UP000287352"/>
    </source>
</evidence>
<evidence type="ECO:0000313" key="1">
    <source>
        <dbReference type="EMBL" id="GCE13885.1"/>
    </source>
</evidence>
<sequence>MIIHDMLVVGDKEATSVRLRTNVDLKSIPLADFIERVKGITSSKSMEL</sequence>
<organism evidence="1 2">
    <name type="scientific">Tengunoibacter tsumagoiensis</name>
    <dbReference type="NCBI Taxonomy" id="2014871"/>
    <lineage>
        <taxon>Bacteria</taxon>
        <taxon>Bacillati</taxon>
        <taxon>Chloroflexota</taxon>
        <taxon>Ktedonobacteria</taxon>
        <taxon>Ktedonobacterales</taxon>
        <taxon>Dictyobacteraceae</taxon>
        <taxon>Tengunoibacter</taxon>
    </lineage>
</organism>
<proteinExistence type="predicted"/>
<protein>
    <submittedName>
        <fullName evidence="1">Uncharacterized protein</fullName>
    </submittedName>
</protein>